<keyword evidence="2" id="KW-1185">Reference proteome</keyword>
<evidence type="ECO:0000313" key="2">
    <source>
        <dbReference type="Proteomes" id="UP000000305"/>
    </source>
</evidence>
<dbReference type="KEGG" id="dpx:DAPPUDRAFT_245893"/>
<protein>
    <submittedName>
        <fullName evidence="1">Uncharacterized protein</fullName>
    </submittedName>
</protein>
<dbReference type="InParanoid" id="E9GP89"/>
<dbReference type="HOGENOM" id="CLU_1769939_0_0_1"/>
<dbReference type="Proteomes" id="UP000000305">
    <property type="component" value="Unassembled WGS sequence"/>
</dbReference>
<dbReference type="Gene3D" id="3.40.50.1820">
    <property type="entry name" value="alpha/beta hydrolase"/>
    <property type="match status" value="1"/>
</dbReference>
<dbReference type="SUPFAM" id="SSF53474">
    <property type="entry name" value="alpha/beta-Hydrolases"/>
    <property type="match status" value="1"/>
</dbReference>
<reference evidence="1 2" key="1">
    <citation type="journal article" date="2011" name="Science">
        <title>The ecoresponsive genome of Daphnia pulex.</title>
        <authorList>
            <person name="Colbourne J.K."/>
            <person name="Pfrender M.E."/>
            <person name="Gilbert D."/>
            <person name="Thomas W.K."/>
            <person name="Tucker A."/>
            <person name="Oakley T.H."/>
            <person name="Tokishita S."/>
            <person name="Aerts A."/>
            <person name="Arnold G.J."/>
            <person name="Basu M.K."/>
            <person name="Bauer D.J."/>
            <person name="Caceres C.E."/>
            <person name="Carmel L."/>
            <person name="Casola C."/>
            <person name="Choi J.H."/>
            <person name="Detter J.C."/>
            <person name="Dong Q."/>
            <person name="Dusheyko S."/>
            <person name="Eads B.D."/>
            <person name="Frohlich T."/>
            <person name="Geiler-Samerotte K.A."/>
            <person name="Gerlach D."/>
            <person name="Hatcher P."/>
            <person name="Jogdeo S."/>
            <person name="Krijgsveld J."/>
            <person name="Kriventseva E.V."/>
            <person name="Kultz D."/>
            <person name="Laforsch C."/>
            <person name="Lindquist E."/>
            <person name="Lopez J."/>
            <person name="Manak J.R."/>
            <person name="Muller J."/>
            <person name="Pangilinan J."/>
            <person name="Patwardhan R.P."/>
            <person name="Pitluck S."/>
            <person name="Pritham E.J."/>
            <person name="Rechtsteiner A."/>
            <person name="Rho M."/>
            <person name="Rogozin I.B."/>
            <person name="Sakarya O."/>
            <person name="Salamov A."/>
            <person name="Schaack S."/>
            <person name="Shapiro H."/>
            <person name="Shiga Y."/>
            <person name="Skalitzky C."/>
            <person name="Smith Z."/>
            <person name="Souvorov A."/>
            <person name="Sung W."/>
            <person name="Tang Z."/>
            <person name="Tsuchiya D."/>
            <person name="Tu H."/>
            <person name="Vos H."/>
            <person name="Wang M."/>
            <person name="Wolf Y.I."/>
            <person name="Yamagata H."/>
            <person name="Yamada T."/>
            <person name="Ye Y."/>
            <person name="Shaw J.R."/>
            <person name="Andrews J."/>
            <person name="Crease T.J."/>
            <person name="Tang H."/>
            <person name="Lucas S.M."/>
            <person name="Robertson H.M."/>
            <person name="Bork P."/>
            <person name="Koonin E.V."/>
            <person name="Zdobnov E.M."/>
            <person name="Grigoriev I.V."/>
            <person name="Lynch M."/>
            <person name="Boore J.L."/>
        </authorList>
    </citation>
    <scope>NUCLEOTIDE SEQUENCE [LARGE SCALE GENOMIC DNA]</scope>
</reference>
<dbReference type="InterPro" id="IPR029058">
    <property type="entry name" value="AB_hydrolase_fold"/>
</dbReference>
<evidence type="ECO:0000313" key="1">
    <source>
        <dbReference type="EMBL" id="EFX78600.1"/>
    </source>
</evidence>
<proteinExistence type="predicted"/>
<dbReference type="AlphaFoldDB" id="E9GP89"/>
<dbReference type="EMBL" id="GL732556">
    <property type="protein sequence ID" value="EFX78600.1"/>
    <property type="molecule type" value="Genomic_DNA"/>
</dbReference>
<gene>
    <name evidence="1" type="ORF">DAPPUDRAFT_245893</name>
</gene>
<sequence>MKSLQMQLKKYNALLPVMVWFHGEALLRAVEIWKLIFFVLATFFIETSSLKTRKPLGVMGSWISSRWQLRLFHRTIAQSGVTDCPWAIQHSVGEYTHFLADDLNCPNIKFSGVTGLYWPKRLWYRHVVGFGRKASSQLFEGGQSIEI</sequence>
<name>E9GP89_DAPPU</name>
<accession>E9GP89</accession>
<organism evidence="1 2">
    <name type="scientific">Daphnia pulex</name>
    <name type="common">Water flea</name>
    <dbReference type="NCBI Taxonomy" id="6669"/>
    <lineage>
        <taxon>Eukaryota</taxon>
        <taxon>Metazoa</taxon>
        <taxon>Ecdysozoa</taxon>
        <taxon>Arthropoda</taxon>
        <taxon>Crustacea</taxon>
        <taxon>Branchiopoda</taxon>
        <taxon>Diplostraca</taxon>
        <taxon>Cladocera</taxon>
        <taxon>Anomopoda</taxon>
        <taxon>Daphniidae</taxon>
        <taxon>Daphnia</taxon>
    </lineage>
</organism>